<gene>
    <name evidence="2" type="ORF">OKJ99_19965</name>
</gene>
<dbReference type="EMBL" id="JAOZYC010000122">
    <property type="protein sequence ID" value="MEB8339769.1"/>
    <property type="molecule type" value="Genomic_DNA"/>
</dbReference>
<keyword evidence="1" id="KW-0812">Transmembrane</keyword>
<evidence type="ECO:0000313" key="2">
    <source>
        <dbReference type="EMBL" id="MEB8339769.1"/>
    </source>
</evidence>
<keyword evidence="1" id="KW-1133">Transmembrane helix</keyword>
<dbReference type="RefSeq" id="WP_326018138.1">
    <property type="nucleotide sequence ID" value="NZ_JAOZYC010000122.1"/>
</dbReference>
<organism evidence="2 3">
    <name type="scientific">Streptomyces endophyticus</name>
    <dbReference type="NCBI Taxonomy" id="714166"/>
    <lineage>
        <taxon>Bacteria</taxon>
        <taxon>Bacillati</taxon>
        <taxon>Actinomycetota</taxon>
        <taxon>Actinomycetes</taxon>
        <taxon>Kitasatosporales</taxon>
        <taxon>Streptomycetaceae</taxon>
        <taxon>Streptomyces</taxon>
    </lineage>
</organism>
<protein>
    <submittedName>
        <fullName evidence="2">Uncharacterized protein</fullName>
    </submittedName>
</protein>
<feature type="transmembrane region" description="Helical" evidence="1">
    <location>
        <begin position="27"/>
        <end position="53"/>
    </location>
</feature>
<evidence type="ECO:0000256" key="1">
    <source>
        <dbReference type="SAM" id="Phobius"/>
    </source>
</evidence>
<keyword evidence="1" id="KW-0472">Membrane</keyword>
<evidence type="ECO:0000313" key="3">
    <source>
        <dbReference type="Proteomes" id="UP001354931"/>
    </source>
</evidence>
<sequence>MRQRRVHGRQILRLPRLRWVVRHPVKYLSTLGFGPFQIVLLPVVAGGVAWLVVLRTYQSA</sequence>
<dbReference type="Proteomes" id="UP001354931">
    <property type="component" value="Unassembled WGS sequence"/>
</dbReference>
<accession>A0ABU6F7E9</accession>
<reference evidence="2 3" key="1">
    <citation type="submission" date="2022-10" db="EMBL/GenBank/DDBJ databases">
        <authorList>
            <person name="Xie J."/>
            <person name="Shen N."/>
        </authorList>
    </citation>
    <scope>NUCLEOTIDE SEQUENCE [LARGE SCALE GENOMIC DNA]</scope>
    <source>
        <strain evidence="2 3">YIM65594</strain>
    </source>
</reference>
<comment type="caution">
    <text evidence="2">The sequence shown here is derived from an EMBL/GenBank/DDBJ whole genome shotgun (WGS) entry which is preliminary data.</text>
</comment>
<name>A0ABU6F7E9_9ACTN</name>
<proteinExistence type="predicted"/>
<keyword evidence="3" id="KW-1185">Reference proteome</keyword>